<keyword evidence="1 4" id="KW-0489">Methyltransferase</keyword>
<evidence type="ECO:0000313" key="4">
    <source>
        <dbReference type="EMBL" id="ADD42202.1"/>
    </source>
</evidence>
<dbReference type="Pfam" id="PF00588">
    <property type="entry name" value="SpoU_methylase"/>
    <property type="match status" value="1"/>
</dbReference>
<reference evidence="4 5" key="1">
    <citation type="journal article" date="2009" name="Stand. Genomic Sci.">
        <title>Complete genome sequence of Stackebrandtia nassauensis type strain (LLR-40K-21).</title>
        <authorList>
            <person name="Munk C."/>
            <person name="Lapidus A."/>
            <person name="Copeland A."/>
            <person name="Jando M."/>
            <person name="Mayilraj S."/>
            <person name="Glavina Del Rio T."/>
            <person name="Nolan M."/>
            <person name="Chen F."/>
            <person name="Lucas S."/>
            <person name="Tice H."/>
            <person name="Cheng J.F."/>
            <person name="Han C."/>
            <person name="Detter J.C."/>
            <person name="Bruce D."/>
            <person name="Goodwin L."/>
            <person name="Chain P."/>
            <person name="Pitluck S."/>
            <person name="Goker M."/>
            <person name="Ovchinikova G."/>
            <person name="Pati A."/>
            <person name="Ivanova N."/>
            <person name="Mavromatis K."/>
            <person name="Chen A."/>
            <person name="Palaniappan K."/>
            <person name="Land M."/>
            <person name="Hauser L."/>
            <person name="Chang Y.J."/>
            <person name="Jeffries C.D."/>
            <person name="Bristow J."/>
            <person name="Eisen J.A."/>
            <person name="Markowitz V."/>
            <person name="Hugenholtz P."/>
            <person name="Kyrpides N.C."/>
            <person name="Klenk H.P."/>
        </authorList>
    </citation>
    <scope>NUCLEOTIDE SEQUENCE [LARGE SCALE GENOMIC DNA]</scope>
    <source>
        <strain evidence="5">DSM 44728 / CIP 108903 / NRRL B-16338 / NBRC 102104 / LLR-40K-21</strain>
    </source>
</reference>
<dbReference type="InterPro" id="IPR051259">
    <property type="entry name" value="rRNA_Methyltransferase"/>
</dbReference>
<dbReference type="KEGG" id="sna:Snas_2520"/>
<keyword evidence="5" id="KW-1185">Reference proteome</keyword>
<accession>D3Q627</accession>
<dbReference type="GO" id="GO:0032259">
    <property type="term" value="P:methylation"/>
    <property type="evidence" value="ECO:0007669"/>
    <property type="project" value="UniProtKB-KW"/>
</dbReference>
<feature type="domain" description="tRNA/rRNA methyltransferase SpoU type" evidence="3">
    <location>
        <begin position="36"/>
        <end position="167"/>
    </location>
</feature>
<dbReference type="Proteomes" id="UP000000844">
    <property type="component" value="Chromosome"/>
</dbReference>
<gene>
    <name evidence="4" type="ordered locus">Snas_2520</name>
</gene>
<dbReference type="GO" id="GO:0003723">
    <property type="term" value="F:RNA binding"/>
    <property type="evidence" value="ECO:0007669"/>
    <property type="project" value="InterPro"/>
</dbReference>
<proteinExistence type="predicted"/>
<evidence type="ECO:0000256" key="1">
    <source>
        <dbReference type="ARBA" id="ARBA00022603"/>
    </source>
</evidence>
<evidence type="ECO:0000313" key="5">
    <source>
        <dbReference type="Proteomes" id="UP000000844"/>
    </source>
</evidence>
<dbReference type="GO" id="GO:0008173">
    <property type="term" value="F:RNA methyltransferase activity"/>
    <property type="evidence" value="ECO:0007669"/>
    <property type="project" value="InterPro"/>
</dbReference>
<organism evidence="4 5">
    <name type="scientific">Stackebrandtia nassauensis (strain DSM 44728 / CIP 108903 / NRRL B-16338 / NBRC 102104 / LLR-40K-21)</name>
    <dbReference type="NCBI Taxonomy" id="446470"/>
    <lineage>
        <taxon>Bacteria</taxon>
        <taxon>Bacillati</taxon>
        <taxon>Actinomycetota</taxon>
        <taxon>Actinomycetes</taxon>
        <taxon>Glycomycetales</taxon>
        <taxon>Glycomycetaceae</taxon>
        <taxon>Stackebrandtia</taxon>
    </lineage>
</organism>
<dbReference type="EMBL" id="CP001778">
    <property type="protein sequence ID" value="ADD42202.1"/>
    <property type="molecule type" value="Genomic_DNA"/>
</dbReference>
<dbReference type="PANTHER" id="PTHR43191">
    <property type="entry name" value="RRNA METHYLTRANSFERASE 3"/>
    <property type="match status" value="1"/>
</dbReference>
<dbReference type="InterPro" id="IPR029028">
    <property type="entry name" value="Alpha/beta_knot_MTases"/>
</dbReference>
<dbReference type="eggNOG" id="COG0566">
    <property type="taxonomic scope" value="Bacteria"/>
</dbReference>
<dbReference type="InterPro" id="IPR029026">
    <property type="entry name" value="tRNA_m1G_MTases_N"/>
</dbReference>
<dbReference type="GO" id="GO:0006396">
    <property type="term" value="P:RNA processing"/>
    <property type="evidence" value="ECO:0007669"/>
    <property type="project" value="InterPro"/>
</dbReference>
<protein>
    <submittedName>
        <fullName evidence="4">tRNA/rRNA methyltransferase (SpoU)</fullName>
    </submittedName>
</protein>
<name>D3Q627_STANL</name>
<dbReference type="SUPFAM" id="SSF75217">
    <property type="entry name" value="alpha/beta knot"/>
    <property type="match status" value="1"/>
</dbReference>
<dbReference type="STRING" id="446470.Snas_2520"/>
<sequence length="173" mass="18878">MTGPAVRVRKPRELKAARRRHHHQCWDHLTAAPLWPQHGANLGTLLRSCDAVGACLAVPKWSWVPEALRRGNTLPGKACVHWVHDPEGWLAQRRAEGVRVVGVELAEDATRLADVPMARQRTIAVLGHERRGIPPEVLDLLDEVVEIPMIGAGASLNVAVAGSLVLYKLAGFA</sequence>
<evidence type="ECO:0000256" key="2">
    <source>
        <dbReference type="ARBA" id="ARBA00022679"/>
    </source>
</evidence>
<dbReference type="InterPro" id="IPR001537">
    <property type="entry name" value="SpoU_MeTrfase"/>
</dbReference>
<dbReference type="Gene3D" id="3.40.1280.10">
    <property type="match status" value="1"/>
</dbReference>
<dbReference type="RefSeq" id="WP_013017773.1">
    <property type="nucleotide sequence ID" value="NC_013947.1"/>
</dbReference>
<dbReference type="HOGENOM" id="CLU_133220_0_0_11"/>
<dbReference type="AlphaFoldDB" id="D3Q627"/>
<dbReference type="OrthoDB" id="9785673at2"/>
<keyword evidence="2 4" id="KW-0808">Transferase</keyword>
<evidence type="ECO:0000259" key="3">
    <source>
        <dbReference type="Pfam" id="PF00588"/>
    </source>
</evidence>
<dbReference type="PANTHER" id="PTHR43191:SF2">
    <property type="entry name" value="RRNA METHYLTRANSFERASE 3, MITOCHONDRIAL"/>
    <property type="match status" value="1"/>
</dbReference>